<name>A0A4S8LF80_DENBC</name>
<evidence type="ECO:0000256" key="1">
    <source>
        <dbReference type="SAM" id="MobiDB-lite"/>
    </source>
</evidence>
<feature type="compositionally biased region" description="Basic residues" evidence="1">
    <location>
        <begin position="87"/>
        <end position="104"/>
    </location>
</feature>
<organism evidence="3 4">
    <name type="scientific">Dendrothele bispora (strain CBS 962.96)</name>
    <dbReference type="NCBI Taxonomy" id="1314807"/>
    <lineage>
        <taxon>Eukaryota</taxon>
        <taxon>Fungi</taxon>
        <taxon>Dikarya</taxon>
        <taxon>Basidiomycota</taxon>
        <taxon>Agaricomycotina</taxon>
        <taxon>Agaricomycetes</taxon>
        <taxon>Agaricomycetidae</taxon>
        <taxon>Agaricales</taxon>
        <taxon>Agaricales incertae sedis</taxon>
        <taxon>Dendrothele</taxon>
    </lineage>
</organism>
<proteinExistence type="predicted"/>
<evidence type="ECO:0000313" key="3">
    <source>
        <dbReference type="EMBL" id="THU87647.1"/>
    </source>
</evidence>
<feature type="compositionally biased region" description="Basic and acidic residues" evidence="1">
    <location>
        <begin position="70"/>
        <end position="82"/>
    </location>
</feature>
<dbReference type="AlphaFoldDB" id="A0A4S8LF80"/>
<reference evidence="3 4" key="1">
    <citation type="journal article" date="2019" name="Nat. Ecol. Evol.">
        <title>Megaphylogeny resolves global patterns of mushroom evolution.</title>
        <authorList>
            <person name="Varga T."/>
            <person name="Krizsan K."/>
            <person name="Foldi C."/>
            <person name="Dima B."/>
            <person name="Sanchez-Garcia M."/>
            <person name="Sanchez-Ramirez S."/>
            <person name="Szollosi G.J."/>
            <person name="Szarkandi J.G."/>
            <person name="Papp V."/>
            <person name="Albert L."/>
            <person name="Andreopoulos W."/>
            <person name="Angelini C."/>
            <person name="Antonin V."/>
            <person name="Barry K.W."/>
            <person name="Bougher N.L."/>
            <person name="Buchanan P."/>
            <person name="Buyck B."/>
            <person name="Bense V."/>
            <person name="Catcheside P."/>
            <person name="Chovatia M."/>
            <person name="Cooper J."/>
            <person name="Damon W."/>
            <person name="Desjardin D."/>
            <person name="Finy P."/>
            <person name="Geml J."/>
            <person name="Haridas S."/>
            <person name="Hughes K."/>
            <person name="Justo A."/>
            <person name="Karasinski D."/>
            <person name="Kautmanova I."/>
            <person name="Kiss B."/>
            <person name="Kocsube S."/>
            <person name="Kotiranta H."/>
            <person name="LaButti K.M."/>
            <person name="Lechner B.E."/>
            <person name="Liimatainen K."/>
            <person name="Lipzen A."/>
            <person name="Lukacs Z."/>
            <person name="Mihaltcheva S."/>
            <person name="Morgado L.N."/>
            <person name="Niskanen T."/>
            <person name="Noordeloos M.E."/>
            <person name="Ohm R.A."/>
            <person name="Ortiz-Santana B."/>
            <person name="Ovrebo C."/>
            <person name="Racz N."/>
            <person name="Riley R."/>
            <person name="Savchenko A."/>
            <person name="Shiryaev A."/>
            <person name="Soop K."/>
            <person name="Spirin V."/>
            <person name="Szebenyi C."/>
            <person name="Tomsovsky M."/>
            <person name="Tulloss R.E."/>
            <person name="Uehling J."/>
            <person name="Grigoriev I.V."/>
            <person name="Vagvolgyi C."/>
            <person name="Papp T."/>
            <person name="Martin F.M."/>
            <person name="Miettinen O."/>
            <person name="Hibbett D.S."/>
            <person name="Nagy L.G."/>
        </authorList>
    </citation>
    <scope>NUCLEOTIDE SEQUENCE [LARGE SCALE GENOMIC DNA]</scope>
    <source>
        <strain evidence="3 4">CBS 962.96</strain>
    </source>
</reference>
<dbReference type="EMBL" id="ML179441">
    <property type="protein sequence ID" value="THU87647.1"/>
    <property type="molecule type" value="Genomic_DNA"/>
</dbReference>
<accession>A0A4S8LF80</accession>
<feature type="compositionally biased region" description="Polar residues" evidence="1">
    <location>
        <begin position="398"/>
        <end position="409"/>
    </location>
</feature>
<keyword evidence="4" id="KW-1185">Reference proteome</keyword>
<dbReference type="Proteomes" id="UP000297245">
    <property type="component" value="Unassembled WGS sequence"/>
</dbReference>
<feature type="region of interest" description="Disordered" evidence="1">
    <location>
        <begin position="390"/>
        <end position="409"/>
    </location>
</feature>
<feature type="region of interest" description="Disordered" evidence="1">
    <location>
        <begin position="56"/>
        <end position="118"/>
    </location>
</feature>
<evidence type="ECO:0000256" key="2">
    <source>
        <dbReference type="SAM" id="SignalP"/>
    </source>
</evidence>
<feature type="signal peptide" evidence="2">
    <location>
        <begin position="1"/>
        <end position="17"/>
    </location>
</feature>
<evidence type="ECO:0000313" key="4">
    <source>
        <dbReference type="Proteomes" id="UP000297245"/>
    </source>
</evidence>
<keyword evidence="2" id="KW-0732">Signal</keyword>
<sequence length="409" mass="44841">MALTATLAIVKCITASAAVCHLGKTLPLKLDSAVKIYSLPKLLILRGLTLEPLRSPKIAEETSEDNADVEGSHDETSEHEVEPQTSKSKKAKKGSKKASKKKSTAKPTAPAVRRQQQEKYRNAAFPGLAWSADLKLPVIDNAEAFKNFETSLVQITPVPQSRSSESRTFRASKIDIPDGFILSSELPGFISIDVLKQMNFSTHTNRLACCSCISQTMTKECEGRGPGEKCVNCHTGSCSTHGGFIRQELASMASSRQVVESAPLIASQLNRLLAMQQNMETEAQAMMQRINHFDREVVVLRGMMKDVPRVLWQIEQANPDFVWTDEFLMELATIAGWTIAPTVEEAMELARRPSTGMMRRFYPIYPDTAHAGCSRSADEVAYEAGGMQLQYPDEGADSASQAPGSPSSR</sequence>
<feature type="chain" id="PRO_5020983790" evidence="2">
    <location>
        <begin position="18"/>
        <end position="409"/>
    </location>
</feature>
<protein>
    <submittedName>
        <fullName evidence="3">Uncharacterized protein</fullName>
    </submittedName>
</protein>
<gene>
    <name evidence="3" type="ORF">K435DRAFT_804140</name>
</gene>